<feature type="chain" id="PRO_5046988280" evidence="1">
    <location>
        <begin position="21"/>
        <end position="564"/>
    </location>
</feature>
<keyword evidence="1" id="KW-0732">Signal</keyword>
<dbReference type="InterPro" id="IPR011030">
    <property type="entry name" value="Lipovitellin_superhlx_dom"/>
</dbReference>
<dbReference type="SUPFAM" id="SSF48371">
    <property type="entry name" value="ARM repeat"/>
    <property type="match status" value="1"/>
</dbReference>
<dbReference type="EMBL" id="JBHRSD010000006">
    <property type="protein sequence ID" value="MFC3031625.1"/>
    <property type="molecule type" value="Genomic_DNA"/>
</dbReference>
<dbReference type="PROSITE" id="PS51257">
    <property type="entry name" value="PROKAR_LIPOPROTEIN"/>
    <property type="match status" value="1"/>
</dbReference>
<sequence length="564" mass="62475">MRWQSISTFILMLLVQNAHASSSSCARVLDFTIDTQTTFAMSGLTSGKQSMIELKGRIALRPVTLNDQPGWWGAVASDVIAKEAGHEARQPDYEIPFAFLQSTEGTISQFWFAQPLDEAAEQKLKGLAYLLQWRTPKTEPITVLENDTLGQYQASYQVEQDGISMQKLEYVQLPSLASSALQKVTIAASKHLLQVNKCGVTARIGSEQLTFKSSNEALDFTTIQQYQLKPSAALPSKLLELPQELELWPKQVIHYTDEELARLQAELDALMNTDLTQIDAYLLAQQLAKYEPILTQLATVINAHTLADKTQMRLLNALGILGSDNAKRLLVDVLASNAAFPETQFRALRALAHGDKPFPVDVVNKLAALITQGFDSQESEMRQNFYLTLGIILKTQNELSQVQALHDTLTTALQQTGDEEKQAALLGALGNSGKAEHLSTLKNYVNNHSARVSTAAIKSLGRLSAEEAKTVLFDTLNVPRGKITTKATLSALGNFQLTPAQQQQVYSYAKSNDETLRYTSLLTLARQQKVPEALKQQLRTELASETSKRNFKTLIEIIEKPEQQ</sequence>
<gene>
    <name evidence="2" type="ORF">ACFOEE_03685</name>
</gene>
<dbReference type="InterPro" id="IPR016024">
    <property type="entry name" value="ARM-type_fold"/>
</dbReference>
<evidence type="ECO:0000256" key="1">
    <source>
        <dbReference type="SAM" id="SignalP"/>
    </source>
</evidence>
<name>A0ABV7CGF1_9GAMM</name>
<dbReference type="Proteomes" id="UP001595453">
    <property type="component" value="Unassembled WGS sequence"/>
</dbReference>
<dbReference type="RefSeq" id="WP_377121037.1">
    <property type="nucleotide sequence ID" value="NZ_JBHRSD010000006.1"/>
</dbReference>
<protein>
    <submittedName>
        <fullName evidence="2">HEAT repeat domain-containing protein</fullName>
    </submittedName>
</protein>
<reference evidence="3" key="1">
    <citation type="journal article" date="2019" name="Int. J. Syst. Evol. Microbiol.">
        <title>The Global Catalogue of Microorganisms (GCM) 10K type strain sequencing project: providing services to taxonomists for standard genome sequencing and annotation.</title>
        <authorList>
            <consortium name="The Broad Institute Genomics Platform"/>
            <consortium name="The Broad Institute Genome Sequencing Center for Infectious Disease"/>
            <person name="Wu L."/>
            <person name="Ma J."/>
        </authorList>
    </citation>
    <scope>NUCLEOTIDE SEQUENCE [LARGE SCALE GENOMIC DNA]</scope>
    <source>
        <strain evidence="3">KCTC 42730</strain>
    </source>
</reference>
<proteinExistence type="predicted"/>
<evidence type="ECO:0000313" key="2">
    <source>
        <dbReference type="EMBL" id="MFC3031625.1"/>
    </source>
</evidence>
<organism evidence="2 3">
    <name type="scientific">Pseudoalteromonas fenneropenaei</name>
    <dbReference type="NCBI Taxonomy" id="1737459"/>
    <lineage>
        <taxon>Bacteria</taxon>
        <taxon>Pseudomonadati</taxon>
        <taxon>Pseudomonadota</taxon>
        <taxon>Gammaproteobacteria</taxon>
        <taxon>Alteromonadales</taxon>
        <taxon>Pseudoalteromonadaceae</taxon>
        <taxon>Pseudoalteromonas</taxon>
    </lineage>
</organism>
<feature type="signal peptide" evidence="1">
    <location>
        <begin position="1"/>
        <end position="20"/>
    </location>
</feature>
<keyword evidence="3" id="KW-1185">Reference proteome</keyword>
<comment type="caution">
    <text evidence="2">The sequence shown here is derived from an EMBL/GenBank/DDBJ whole genome shotgun (WGS) entry which is preliminary data.</text>
</comment>
<dbReference type="Gene3D" id="1.25.10.20">
    <property type="entry name" value="Vitellinogen, superhelical"/>
    <property type="match status" value="1"/>
</dbReference>
<dbReference type="Pfam" id="PF13646">
    <property type="entry name" value="HEAT_2"/>
    <property type="match status" value="1"/>
</dbReference>
<evidence type="ECO:0000313" key="3">
    <source>
        <dbReference type="Proteomes" id="UP001595453"/>
    </source>
</evidence>
<accession>A0ABV7CGF1</accession>